<dbReference type="InterPro" id="IPR014541">
    <property type="entry name" value="Amdntrnsf_FN0238"/>
</dbReference>
<keyword evidence="3" id="KW-1185">Reference proteome</keyword>
<organism evidence="2 3">
    <name type="scientific">Janibacter alittae</name>
    <dbReference type="NCBI Taxonomy" id="3115209"/>
    <lineage>
        <taxon>Bacteria</taxon>
        <taxon>Bacillati</taxon>
        <taxon>Actinomycetota</taxon>
        <taxon>Actinomycetes</taxon>
        <taxon>Micrococcales</taxon>
        <taxon>Intrasporangiaceae</taxon>
        <taxon>Janibacter</taxon>
    </lineage>
</organism>
<dbReference type="PANTHER" id="PTHR43224:SF1">
    <property type="entry name" value="AMIDINOTRANSFERASE"/>
    <property type="match status" value="1"/>
</dbReference>
<evidence type="ECO:0000313" key="3">
    <source>
        <dbReference type="Proteomes" id="UP001382727"/>
    </source>
</evidence>
<reference evidence="2 3" key="1">
    <citation type="submission" date="2024-02" db="EMBL/GenBank/DDBJ databases">
        <title>Janibacter sp. nov., isolated from gut of marine sandworm.</title>
        <authorList>
            <person name="Kim B."/>
            <person name="Jun M.O."/>
            <person name="Shin N.-R."/>
        </authorList>
    </citation>
    <scope>NUCLEOTIDE SEQUENCE [LARGE SCALE GENOMIC DNA]</scope>
    <source>
        <strain evidence="2 3">A1S7</strain>
    </source>
</reference>
<dbReference type="PANTHER" id="PTHR43224">
    <property type="entry name" value="AMIDINOTRANSFERASE"/>
    <property type="match status" value="1"/>
</dbReference>
<dbReference type="Proteomes" id="UP001382727">
    <property type="component" value="Chromosome"/>
</dbReference>
<evidence type="ECO:0000256" key="1">
    <source>
        <dbReference type="SAM" id="MobiDB-lite"/>
    </source>
</evidence>
<protein>
    <submittedName>
        <fullName evidence="2">Arginine deiminase-related protein</fullName>
    </submittedName>
</protein>
<gene>
    <name evidence="2" type="ORF">V1351_01875</name>
</gene>
<evidence type="ECO:0000313" key="2">
    <source>
        <dbReference type="EMBL" id="WXB76832.1"/>
    </source>
</evidence>
<dbReference type="PIRSF" id="PIRSF028188">
    <property type="entry name" value="Amdntrnsf_FN0238"/>
    <property type="match status" value="1"/>
</dbReference>
<dbReference type="Pfam" id="PF19420">
    <property type="entry name" value="DDAH_eukar"/>
    <property type="match status" value="1"/>
</dbReference>
<dbReference type="RefSeq" id="WP_338750187.1">
    <property type="nucleotide sequence ID" value="NZ_CP144913.1"/>
</dbReference>
<dbReference type="NCBIfam" id="NF046062">
    <property type="entry name" value="citrull_CtlX"/>
    <property type="match status" value="1"/>
</dbReference>
<dbReference type="SUPFAM" id="SSF55909">
    <property type="entry name" value="Pentein"/>
    <property type="match status" value="1"/>
</dbReference>
<accession>A0ABZ2MIE6</accession>
<dbReference type="EMBL" id="CP144913">
    <property type="protein sequence ID" value="WXB76832.1"/>
    <property type="molecule type" value="Genomic_DNA"/>
</dbReference>
<sequence length="328" mass="36203">MSATSELRVAPTTTSATSVQAPSAVVLVRPRHFTPNPMTAQDNGFQSHLAEDPRTVAVRAHDEVTGVARVLTGAGVEVSLFDDHTTHTPDSVFPNNWFSTHPDGSVALYPMYATNRRSERRADIIEDLKREFVVRRVIDYSAAEYDEQFLEGTGAMVLDHDARLAYACRSNRLSPELLADFCADHDYEPVLFDAVDERGLPVYHTNVLMSVGTQLALVGSGMITDHGQREWVLRRLRDSGKTVVELTAQQVHRFAGNCIELAARRRHPADPDRALVMSTTAVDSLRPDQLAVIRRSCRVLAVPVPTIEGAGGSVRCMIAGNHLRPRTR</sequence>
<feature type="region of interest" description="Disordered" evidence="1">
    <location>
        <begin position="1"/>
        <end position="20"/>
    </location>
</feature>
<name>A0ABZ2MIE6_9MICO</name>
<dbReference type="Gene3D" id="3.75.10.10">
    <property type="entry name" value="L-arginine/glycine Amidinotransferase, Chain A"/>
    <property type="match status" value="1"/>
</dbReference>
<proteinExistence type="predicted"/>